<feature type="region of interest" description="Disordered" evidence="1">
    <location>
        <begin position="29"/>
        <end position="48"/>
    </location>
</feature>
<dbReference type="Proteomes" id="UP001597182">
    <property type="component" value="Unassembled WGS sequence"/>
</dbReference>
<accession>A0ABW3VN44</accession>
<evidence type="ECO:0000256" key="1">
    <source>
        <dbReference type="SAM" id="MobiDB-lite"/>
    </source>
</evidence>
<sequence length="48" mass="5205">MIASPASARRLPRDGRVVGRRSWVVDGGMLQMGPMAGSHLRDDGRRDG</sequence>
<organism evidence="2 3">
    <name type="scientific">Pseudonocardia benzenivorans</name>
    <dbReference type="NCBI Taxonomy" id="228005"/>
    <lineage>
        <taxon>Bacteria</taxon>
        <taxon>Bacillati</taxon>
        <taxon>Actinomycetota</taxon>
        <taxon>Actinomycetes</taxon>
        <taxon>Pseudonocardiales</taxon>
        <taxon>Pseudonocardiaceae</taxon>
        <taxon>Pseudonocardia</taxon>
    </lineage>
</organism>
<gene>
    <name evidence="2" type="ORF">ACFQ34_21155</name>
</gene>
<reference evidence="3" key="1">
    <citation type="journal article" date="2019" name="Int. J. Syst. Evol. Microbiol.">
        <title>The Global Catalogue of Microorganisms (GCM) 10K type strain sequencing project: providing services to taxonomists for standard genome sequencing and annotation.</title>
        <authorList>
            <consortium name="The Broad Institute Genomics Platform"/>
            <consortium name="The Broad Institute Genome Sequencing Center for Infectious Disease"/>
            <person name="Wu L."/>
            <person name="Ma J."/>
        </authorList>
    </citation>
    <scope>NUCLEOTIDE SEQUENCE [LARGE SCALE GENOMIC DNA]</scope>
    <source>
        <strain evidence="3">CCUG 49018</strain>
    </source>
</reference>
<keyword evidence="3" id="KW-1185">Reference proteome</keyword>
<protein>
    <submittedName>
        <fullName evidence="2">Uncharacterized protein</fullName>
    </submittedName>
</protein>
<dbReference type="EMBL" id="JBHTMB010000171">
    <property type="protein sequence ID" value="MFD1235808.1"/>
    <property type="molecule type" value="Genomic_DNA"/>
</dbReference>
<evidence type="ECO:0000313" key="2">
    <source>
        <dbReference type="EMBL" id="MFD1235808.1"/>
    </source>
</evidence>
<name>A0ABW3VN44_9PSEU</name>
<comment type="caution">
    <text evidence="2">The sequence shown here is derived from an EMBL/GenBank/DDBJ whole genome shotgun (WGS) entry which is preliminary data.</text>
</comment>
<dbReference type="RefSeq" id="WP_199796688.1">
    <property type="nucleotide sequence ID" value="NZ_BAABKS010000017.1"/>
</dbReference>
<evidence type="ECO:0000313" key="3">
    <source>
        <dbReference type="Proteomes" id="UP001597182"/>
    </source>
</evidence>
<proteinExistence type="predicted"/>
<feature type="compositionally biased region" description="Basic and acidic residues" evidence="1">
    <location>
        <begin position="39"/>
        <end position="48"/>
    </location>
</feature>